<dbReference type="InterPro" id="IPR010499">
    <property type="entry name" value="AraC_E-bd"/>
</dbReference>
<evidence type="ECO:0000259" key="4">
    <source>
        <dbReference type="PROSITE" id="PS01124"/>
    </source>
</evidence>
<name>A0A7H8VA47_STRSA</name>
<dbReference type="InterPro" id="IPR009057">
    <property type="entry name" value="Homeodomain-like_sf"/>
</dbReference>
<gene>
    <name evidence="5" type="ORF">FFV08_10825</name>
</gene>
<dbReference type="Gene3D" id="3.20.80.10">
    <property type="entry name" value="Regulatory factor, effector binding domain"/>
    <property type="match status" value="1"/>
</dbReference>
<protein>
    <submittedName>
        <fullName evidence="5">AraC family transcriptional regulator</fullName>
    </submittedName>
</protein>
<evidence type="ECO:0000256" key="3">
    <source>
        <dbReference type="ARBA" id="ARBA00023163"/>
    </source>
</evidence>
<feature type="domain" description="HTH araC/xylS-type" evidence="4">
    <location>
        <begin position="8"/>
        <end position="106"/>
    </location>
</feature>
<dbReference type="SMART" id="SM00342">
    <property type="entry name" value="HTH_ARAC"/>
    <property type="match status" value="1"/>
</dbReference>
<dbReference type="InterPro" id="IPR018062">
    <property type="entry name" value="HTH_AraC-typ_CS"/>
</dbReference>
<dbReference type="PRINTS" id="PR00032">
    <property type="entry name" value="HTHARAC"/>
</dbReference>
<keyword evidence="2" id="KW-0238">DNA-binding</keyword>
<dbReference type="InterPro" id="IPR020449">
    <property type="entry name" value="Tscrpt_reg_AraC-type_HTH"/>
</dbReference>
<dbReference type="SUPFAM" id="SSF55136">
    <property type="entry name" value="Probable bacterial effector-binding domain"/>
    <property type="match status" value="1"/>
</dbReference>
<dbReference type="Proteomes" id="UP000509410">
    <property type="component" value="Chromosome"/>
</dbReference>
<evidence type="ECO:0000313" key="6">
    <source>
        <dbReference type="Proteomes" id="UP000509410"/>
    </source>
</evidence>
<evidence type="ECO:0000313" key="5">
    <source>
        <dbReference type="EMBL" id="QLB53038.1"/>
    </source>
</evidence>
<dbReference type="PROSITE" id="PS00041">
    <property type="entry name" value="HTH_ARAC_FAMILY_1"/>
    <property type="match status" value="1"/>
</dbReference>
<reference evidence="5 6" key="1">
    <citation type="submission" date="2019-05" db="EMBL/GenBank/DDBJ databases">
        <title>The organization of the Streptococcus sanguinis genomes.</title>
        <authorList>
            <person name="Wu C.H."/>
            <person name="Chen Y.Y.M."/>
            <person name="Wang H.Y."/>
        </authorList>
    </citation>
    <scope>NUCLEOTIDE SEQUENCE [LARGE SCALE GENOMIC DNA]</scope>
    <source>
        <strain evidence="5 6">CGMH010</strain>
    </source>
</reference>
<dbReference type="EMBL" id="CP040556">
    <property type="protein sequence ID" value="QLB53038.1"/>
    <property type="molecule type" value="Genomic_DNA"/>
</dbReference>
<dbReference type="InterPro" id="IPR011256">
    <property type="entry name" value="Reg_factor_effector_dom_sf"/>
</dbReference>
<keyword evidence="1" id="KW-0805">Transcription regulation</keyword>
<organism evidence="5 6">
    <name type="scientific">Streptococcus sanguinis</name>
    <dbReference type="NCBI Taxonomy" id="1305"/>
    <lineage>
        <taxon>Bacteria</taxon>
        <taxon>Bacillati</taxon>
        <taxon>Bacillota</taxon>
        <taxon>Bacilli</taxon>
        <taxon>Lactobacillales</taxon>
        <taxon>Streptococcaceae</taxon>
        <taxon>Streptococcus</taxon>
    </lineage>
</organism>
<evidence type="ECO:0000256" key="1">
    <source>
        <dbReference type="ARBA" id="ARBA00023015"/>
    </source>
</evidence>
<dbReference type="Pfam" id="PF06445">
    <property type="entry name" value="GyrI-like"/>
    <property type="match status" value="1"/>
</dbReference>
<evidence type="ECO:0000256" key="2">
    <source>
        <dbReference type="ARBA" id="ARBA00023125"/>
    </source>
</evidence>
<dbReference type="AlphaFoldDB" id="A0A7H8VA47"/>
<accession>A0A7H8VA47</accession>
<dbReference type="PANTHER" id="PTHR47504:SF5">
    <property type="entry name" value="RIGHT ORIGIN-BINDING PROTEIN"/>
    <property type="match status" value="1"/>
</dbReference>
<dbReference type="PROSITE" id="PS01124">
    <property type="entry name" value="HTH_ARAC_FAMILY_2"/>
    <property type="match status" value="1"/>
</dbReference>
<dbReference type="PANTHER" id="PTHR47504">
    <property type="entry name" value="RIGHT ORIGIN-BINDING PROTEIN"/>
    <property type="match status" value="1"/>
</dbReference>
<dbReference type="SUPFAM" id="SSF46689">
    <property type="entry name" value="Homeodomain-like"/>
    <property type="match status" value="1"/>
</dbReference>
<dbReference type="InterPro" id="IPR018060">
    <property type="entry name" value="HTH_AraC"/>
</dbReference>
<sequence length="283" mass="32156">MNDFASFNKALEYIDNHLDSNIESSEIYRITSYSYDVFARIFSIISGISLGEYIRFRKLSKAAEDLQEGRGNIAEVAMTYGYSSPDSFSYAFKKFHGISPSDVKSGQSFHIAQPLRFSVTISGGEFDASIKEKESFKLVGISQSLSPDEMSIEVWQNLGQKLQEKIGYIKPESIEMYGLYFQTEENTEIQYMIAYHLSDNVIEKQAIQMGLTVIEIPAMKYAVLGLEGEVPANIHSAWNYLVGVFLPQEGYKYADSYELELYHGNNVKSSDFYIELWVPIKKV</sequence>
<dbReference type="GO" id="GO:0003700">
    <property type="term" value="F:DNA-binding transcription factor activity"/>
    <property type="evidence" value="ECO:0007669"/>
    <property type="project" value="InterPro"/>
</dbReference>
<dbReference type="Pfam" id="PF12833">
    <property type="entry name" value="HTH_18"/>
    <property type="match status" value="1"/>
</dbReference>
<dbReference type="GO" id="GO:0043565">
    <property type="term" value="F:sequence-specific DNA binding"/>
    <property type="evidence" value="ECO:0007669"/>
    <property type="project" value="InterPro"/>
</dbReference>
<proteinExistence type="predicted"/>
<dbReference type="InterPro" id="IPR029442">
    <property type="entry name" value="GyrI-like"/>
</dbReference>
<dbReference type="SMART" id="SM00871">
    <property type="entry name" value="AraC_E_bind"/>
    <property type="match status" value="1"/>
</dbReference>
<dbReference type="InterPro" id="IPR050959">
    <property type="entry name" value="MarA-like"/>
</dbReference>
<keyword evidence="3" id="KW-0804">Transcription</keyword>
<dbReference type="Gene3D" id="1.10.10.60">
    <property type="entry name" value="Homeodomain-like"/>
    <property type="match status" value="2"/>
</dbReference>